<sequence length="355" mass="39109">MKTLLSKKQYIVSRIVSALQRFWPIALSILMLLPNLVIACELDRDCTLWHGKRNDATLDARDVEAFLSERDFFNGSSRNYNKVCPDAVAHAPIRCFILSYNNITSLPGNIFFGISDLEEVELQGNPLTEVPSVLNNTKTIRNLNLADTNITVIPEYSINGMLELSVLDLSRTGITDVPKDIFDLPKLKLVHLSQTKLDRLPLPPPTSVAFNVTLVEAHGNELSISYPDSGKRKIGINITGIETLTCENAKTAVESSYCVLAGEIVCDHGSFRKINILLRGKSKISPSCALEENANEIFSTVTTEMISDISPLAPVANRGAENPSSDSCKNTSVSLFILFIGLIFGVSYNLIYEKL</sequence>
<reference evidence="3" key="1">
    <citation type="submission" date="2021-10" db="EMBL/GenBank/DDBJ databases">
        <title>Tropical sea cucumber genome reveals ecological adaptation and Cuvierian tubules defense mechanism.</title>
        <authorList>
            <person name="Chen T."/>
        </authorList>
    </citation>
    <scope>NUCLEOTIDE SEQUENCE</scope>
    <source>
        <strain evidence="3">Nanhai2018</strain>
        <tissue evidence="3">Muscle</tissue>
    </source>
</reference>
<protein>
    <submittedName>
        <fullName evidence="3">Leucine-rich repeat-containing G-protein coupled receptor 4</fullName>
    </submittedName>
</protein>
<evidence type="ECO:0000313" key="3">
    <source>
        <dbReference type="EMBL" id="KAJ8022762.1"/>
    </source>
</evidence>
<comment type="caution">
    <text evidence="3">The sequence shown here is derived from an EMBL/GenBank/DDBJ whole genome shotgun (WGS) entry which is preliminary data.</text>
</comment>
<dbReference type="PANTHER" id="PTHR24373">
    <property type="entry name" value="SLIT RELATED LEUCINE-RICH REPEAT NEURONAL PROTEIN"/>
    <property type="match status" value="1"/>
</dbReference>
<accession>A0A9Q0YHL6</accession>
<keyword evidence="1" id="KW-0732">Signal</keyword>
<keyword evidence="2" id="KW-0812">Transmembrane</keyword>
<feature type="transmembrane region" description="Helical" evidence="2">
    <location>
        <begin position="333"/>
        <end position="352"/>
    </location>
</feature>
<dbReference type="PANTHER" id="PTHR24373:SF370">
    <property type="entry name" value="FISH-LIPS, ISOFORM E"/>
    <property type="match status" value="1"/>
</dbReference>
<proteinExistence type="predicted"/>
<dbReference type="GO" id="GO:0005615">
    <property type="term" value="C:extracellular space"/>
    <property type="evidence" value="ECO:0007669"/>
    <property type="project" value="TreeGrafter"/>
</dbReference>
<dbReference type="GO" id="GO:0031012">
    <property type="term" value="C:extracellular matrix"/>
    <property type="evidence" value="ECO:0007669"/>
    <property type="project" value="TreeGrafter"/>
</dbReference>
<dbReference type="AlphaFoldDB" id="A0A9Q0YHL6"/>
<evidence type="ECO:0000313" key="4">
    <source>
        <dbReference type="Proteomes" id="UP001152320"/>
    </source>
</evidence>
<dbReference type="Pfam" id="PF13855">
    <property type="entry name" value="LRR_8"/>
    <property type="match status" value="1"/>
</dbReference>
<dbReference type="Gene3D" id="3.80.10.10">
    <property type="entry name" value="Ribonuclease Inhibitor"/>
    <property type="match status" value="1"/>
</dbReference>
<evidence type="ECO:0000256" key="2">
    <source>
        <dbReference type="SAM" id="Phobius"/>
    </source>
</evidence>
<dbReference type="OrthoDB" id="9229163at2759"/>
<dbReference type="Proteomes" id="UP001152320">
    <property type="component" value="Chromosome 20"/>
</dbReference>
<dbReference type="InterPro" id="IPR032675">
    <property type="entry name" value="LRR_dom_sf"/>
</dbReference>
<evidence type="ECO:0000256" key="1">
    <source>
        <dbReference type="ARBA" id="ARBA00022729"/>
    </source>
</evidence>
<keyword evidence="3" id="KW-0675">Receptor</keyword>
<dbReference type="SUPFAM" id="SSF52058">
    <property type="entry name" value="L domain-like"/>
    <property type="match status" value="1"/>
</dbReference>
<gene>
    <name evidence="3" type="ORF">HOLleu_37749</name>
</gene>
<organism evidence="3 4">
    <name type="scientific">Holothuria leucospilota</name>
    <name type="common">Black long sea cucumber</name>
    <name type="synonym">Mertensiothuria leucospilota</name>
    <dbReference type="NCBI Taxonomy" id="206669"/>
    <lineage>
        <taxon>Eukaryota</taxon>
        <taxon>Metazoa</taxon>
        <taxon>Echinodermata</taxon>
        <taxon>Eleutherozoa</taxon>
        <taxon>Echinozoa</taxon>
        <taxon>Holothuroidea</taxon>
        <taxon>Aspidochirotacea</taxon>
        <taxon>Aspidochirotida</taxon>
        <taxon>Holothuriidae</taxon>
        <taxon>Holothuria</taxon>
    </lineage>
</organism>
<dbReference type="InterPro" id="IPR050328">
    <property type="entry name" value="Dev_Immune_Receptor"/>
</dbReference>
<keyword evidence="2" id="KW-1133">Transmembrane helix</keyword>
<keyword evidence="2" id="KW-0472">Membrane</keyword>
<dbReference type="EMBL" id="JAIZAY010000020">
    <property type="protein sequence ID" value="KAJ8022762.1"/>
    <property type="molecule type" value="Genomic_DNA"/>
</dbReference>
<name>A0A9Q0YHL6_HOLLE</name>
<dbReference type="InterPro" id="IPR001611">
    <property type="entry name" value="Leu-rich_rpt"/>
</dbReference>
<keyword evidence="4" id="KW-1185">Reference proteome</keyword>